<feature type="compositionally biased region" description="Low complexity" evidence="5">
    <location>
        <begin position="677"/>
        <end position="691"/>
    </location>
</feature>
<feature type="compositionally biased region" description="Low complexity" evidence="5">
    <location>
        <begin position="348"/>
        <end position="365"/>
    </location>
</feature>
<dbReference type="GO" id="GO:0003677">
    <property type="term" value="F:DNA binding"/>
    <property type="evidence" value="ECO:0007669"/>
    <property type="project" value="InterPro"/>
</dbReference>
<feature type="compositionally biased region" description="Acidic residues" evidence="5">
    <location>
        <begin position="1711"/>
        <end position="1720"/>
    </location>
</feature>
<feature type="compositionally biased region" description="Pro residues" evidence="5">
    <location>
        <begin position="1184"/>
        <end position="1194"/>
    </location>
</feature>
<feature type="region of interest" description="Disordered" evidence="5">
    <location>
        <begin position="2092"/>
        <end position="2131"/>
    </location>
</feature>
<evidence type="ECO:0000256" key="5">
    <source>
        <dbReference type="SAM" id="MobiDB-lite"/>
    </source>
</evidence>
<evidence type="ECO:0000313" key="9">
    <source>
        <dbReference type="EMBL" id="RWS13252.1"/>
    </source>
</evidence>
<feature type="compositionally biased region" description="Polar residues" evidence="5">
    <location>
        <begin position="1009"/>
        <end position="1021"/>
    </location>
</feature>
<feature type="compositionally biased region" description="Low complexity" evidence="5">
    <location>
        <begin position="797"/>
        <end position="840"/>
    </location>
</feature>
<feature type="compositionally biased region" description="Low complexity" evidence="5">
    <location>
        <begin position="743"/>
        <end position="757"/>
    </location>
</feature>
<feature type="compositionally biased region" description="Low complexity" evidence="5">
    <location>
        <begin position="1026"/>
        <end position="1041"/>
    </location>
</feature>
<feature type="compositionally biased region" description="Polar residues" evidence="5">
    <location>
        <begin position="213"/>
        <end position="223"/>
    </location>
</feature>
<feature type="compositionally biased region" description="Pro residues" evidence="5">
    <location>
        <begin position="723"/>
        <end position="737"/>
    </location>
</feature>
<feature type="region of interest" description="Disordered" evidence="5">
    <location>
        <begin position="332"/>
        <end position="550"/>
    </location>
</feature>
<dbReference type="PANTHER" id="PTHR12656:SF5">
    <property type="entry name" value="TRITHORAX GROUP PROTEIN OSA"/>
    <property type="match status" value="1"/>
</dbReference>
<feature type="compositionally biased region" description="Polar residues" evidence="5">
    <location>
        <begin position="1307"/>
        <end position="1318"/>
    </location>
</feature>
<keyword evidence="4" id="KW-0539">Nucleus</keyword>
<gene>
    <name evidence="9" type="ORF">B4U79_09873</name>
    <name evidence="8" type="ORF">B4U79_11572</name>
    <name evidence="7" type="ORF">B4U79_13750</name>
</gene>
<dbReference type="PROSITE" id="PS51011">
    <property type="entry name" value="ARID"/>
    <property type="match status" value="1"/>
</dbReference>
<organism evidence="7 10">
    <name type="scientific">Dinothrombium tinctorium</name>
    <dbReference type="NCBI Taxonomy" id="1965070"/>
    <lineage>
        <taxon>Eukaryota</taxon>
        <taxon>Metazoa</taxon>
        <taxon>Ecdysozoa</taxon>
        <taxon>Arthropoda</taxon>
        <taxon>Chelicerata</taxon>
        <taxon>Arachnida</taxon>
        <taxon>Acari</taxon>
        <taxon>Acariformes</taxon>
        <taxon>Trombidiformes</taxon>
        <taxon>Prostigmata</taxon>
        <taxon>Anystina</taxon>
        <taxon>Parasitengona</taxon>
        <taxon>Trombidioidea</taxon>
        <taxon>Trombidiidae</taxon>
        <taxon>Dinothrombium</taxon>
    </lineage>
</organism>
<comment type="subcellular location">
    <subcellularLocation>
        <location evidence="1">Nucleus</location>
    </subcellularLocation>
</comment>
<feature type="compositionally biased region" description="Pro residues" evidence="5">
    <location>
        <begin position="370"/>
        <end position="389"/>
    </location>
</feature>
<dbReference type="GO" id="GO:0016514">
    <property type="term" value="C:SWI/SNF complex"/>
    <property type="evidence" value="ECO:0007669"/>
    <property type="project" value="InterPro"/>
</dbReference>
<feature type="region of interest" description="Disordered" evidence="5">
    <location>
        <begin position="668"/>
        <end position="1318"/>
    </location>
</feature>
<feature type="compositionally biased region" description="Low complexity" evidence="5">
    <location>
        <begin position="1683"/>
        <end position="1693"/>
    </location>
</feature>
<feature type="compositionally biased region" description="Pro residues" evidence="5">
    <location>
        <begin position="130"/>
        <end position="139"/>
    </location>
</feature>
<evidence type="ECO:0000256" key="2">
    <source>
        <dbReference type="ARBA" id="ARBA00022553"/>
    </source>
</evidence>
<feature type="region of interest" description="Disordered" evidence="5">
    <location>
        <begin position="1678"/>
        <end position="1726"/>
    </location>
</feature>
<feature type="compositionally biased region" description="Basic and acidic residues" evidence="5">
    <location>
        <begin position="1079"/>
        <end position="1090"/>
    </location>
</feature>
<feature type="compositionally biased region" description="Pro residues" evidence="5">
    <location>
        <begin position="905"/>
        <end position="917"/>
    </location>
</feature>
<dbReference type="EMBL" id="NCKU01002255">
    <property type="protein sequence ID" value="RWS10005.1"/>
    <property type="molecule type" value="Genomic_DNA"/>
</dbReference>
<dbReference type="GO" id="GO:0071565">
    <property type="term" value="C:nBAF complex"/>
    <property type="evidence" value="ECO:0007669"/>
    <property type="project" value="TreeGrafter"/>
</dbReference>
<evidence type="ECO:0000313" key="10">
    <source>
        <dbReference type="Proteomes" id="UP000285301"/>
    </source>
</evidence>
<dbReference type="InterPro" id="IPR011989">
    <property type="entry name" value="ARM-like"/>
</dbReference>
<accession>A0A3S3PC37</accession>
<dbReference type="Pfam" id="PF01388">
    <property type="entry name" value="ARID"/>
    <property type="match status" value="1"/>
</dbReference>
<dbReference type="CDD" id="cd16865">
    <property type="entry name" value="ARID_ARID1A-like"/>
    <property type="match status" value="1"/>
</dbReference>
<protein>
    <submittedName>
        <fullName evidence="7">Trithorax group protein osa-like protein</fullName>
    </submittedName>
</protein>
<dbReference type="GO" id="GO:0006338">
    <property type="term" value="P:chromatin remodeling"/>
    <property type="evidence" value="ECO:0007669"/>
    <property type="project" value="InterPro"/>
</dbReference>
<dbReference type="SUPFAM" id="SSF46774">
    <property type="entry name" value="ARID-like"/>
    <property type="match status" value="1"/>
</dbReference>
<dbReference type="OrthoDB" id="8709537at2759"/>
<feature type="compositionally biased region" description="Basic and acidic residues" evidence="5">
    <location>
        <begin position="2118"/>
        <end position="2131"/>
    </location>
</feature>
<proteinExistence type="predicted"/>
<feature type="compositionally biased region" description="Low complexity" evidence="5">
    <location>
        <begin position="970"/>
        <end position="998"/>
    </location>
</feature>
<dbReference type="GO" id="GO:0031491">
    <property type="term" value="F:nucleosome binding"/>
    <property type="evidence" value="ECO:0007669"/>
    <property type="project" value="TreeGrafter"/>
</dbReference>
<evidence type="ECO:0000313" key="8">
    <source>
        <dbReference type="EMBL" id="RWS10005.1"/>
    </source>
</evidence>
<dbReference type="SUPFAM" id="SSF48371">
    <property type="entry name" value="ARM repeat"/>
    <property type="match status" value="1"/>
</dbReference>
<sequence>MASNEVSPDSVIKNGVVSGEDSNQSTNSSDTIISNCTKSPLVDSNYSVDGNNHGSTPSSAAQDEYRVSGPTPPNNGQVAGPPLPQHHGETQHHPGYQPPPHYAGYHPSGGVPPTGYVNEMPRPSYGHVPPASPTGPPRAPSVGPRAGGMPGNSYMNASGAPMQMGPRGVTHGGGQTPTLNQLLQTPNPLQKYQNNAYMDPSYGGHPPAAKSADPQSQAWNSMRPSQAPSPAYPAPQGAQSSPGQQAMFRQQRYAQAFGPSMPQSRINPMYGPNPGYANFNHHAAYGPNYGHMPPPSGYPSGKPAMNIAGPNTPAAAQAAAQAALVAAANSANMRPPHHSPVYGKQQHMPPKMYPGPGQQPQQHMGNSMMGPPPMHARPIDPSMPPPPGPAMETNAQLGAPHPSGAPPGPGGPPQPGSESSANSAATGASTLVTQSITSPLPTVTSTMDSKGGQSGNGPQPPPIVDEASQASTSSSQPEESIEPPSGKQNSKGPPTMSHPPTPNTLGSPGAASMSSFYDDFESVSSPSCPRTPASPVINSQGYEHGHSSKRPDGLLKLYEMSNEPERKAFLDKLIAFNEERGVTLNTCPTISKHPLDLYKLYVLVKERGGFSDVTRQKLWKEIAQICNIAISSSAAYTLRKQYIKHLLPFECKYDRGGIDHQLLISQTENASRKKGKGSPSPGPGDSNSQGSYPLSGTPGQMEGPYPPHISASGSNYPPAMQAFPPPGMPPSEYPPPVHQGSFAHPPVSSVPAPHHSAQMPPSATSNHTSSGGESISAQDPFSDEMQPSSNYNHQRHSSGPPSSQQLSQPPQAMQGPAQGPSSSSASSYNSYNTPSYPPNNQGAGVYYPQSGLHHEQFSGESSNNQSEYANRQAVQPPPPPAQESFGANHTQTSRSYSPNRTAGPVPAPVPGPGPAPSAPQTYYNHQGYEYNRENRGYEHQRHPSGGQAPPPPSQPTSAPQQTQPPPPPTSGSSQVPPASSHHNANYNTYNTSSYVSNAPSTKHYASGPQHEQYSGESNQSGGPEYTSRPQSAPTTPSQQPSMGESFAGNPPTTSSGYVSNRGATPTSGQNYYSQQCYDYNRDNRAYERGAENMYSQQAMTSAPQSATRSTFYPPSNQSHQNSLNTMGYPPRSPVSSQQPYPVVGQQTGEYRTPEIGYQTGVYPTSGSNMYPSAPVSAGNKLGPTPGPPTTPPPSSMRESAMYNQGASFHLPKRHPDFMKQDQQGYPMNSYSQGPPTTQYHHYPTPGSRQTPPSTSPNSPNQMWNRETPYRYGPPSSAPSTQYGPPPARESWDHLNSRPDSNWGAMNRYNTGPSPAAQNYASNSDYFVNSYSSAGTHPMNKMSYVPRPSDPNRMFPQSMHGSSMVSNKPSHLPHLLSSNSNSSSPGPTGYPNATPASSLAHHHLSFQASQKKEIVFPPDSIEATQPSLIKRRKLTSKDITQVEAWRLLMCLKSGLLAESTWALDVLSILVHDDNTVLYFGLQHLPGLLEVLLEHYKKYLSECFEGIFVENRVGAELKANNLKKVNRERKWYEIDKDLIDYEDSSLNAIDSDDEINCNSKTSNKLLVNIPKIDEQIVLLNSVNYTYRSRDGKPVRVKNSKNLFVIDYDKKWDSNIDGCVSDHWQNGFGECLAHIQTHFESKEKFLRFTKVLKDKRKTIVENCSFSSSNGKSKTNSVHINCKKESVPQSPSSNVPSDNEWGNSNEAMDCSDAKEENEEGTEEDTREKCKRRKSFDNLEEEAYTRDDPPLCAIDDYCDALSRRCLCLSTLIRNLSFVPGNDVEMSKHSGLLLILGRLLLFHHKHSEKKRHFEKMNSEDLFNISEDKCEDKLDNADKEWWWGMLHLIRENTLVTIANIAGQLDLSPYPEKISLPLLDGLLHWATCPSSYAQDNLPTTSLSTLSPQRLSLEALVKLSTLESNVDLILATPPWHRLDRLYKMLAKMLSRNEDQTLREFALVLLVNFAAADTSIARSIAMTGNAIPQLISFVEQSEQSALSVANSQGINALRENPELMGTTLDMVRRAAACLRCLSRIPDNRPLFLNYQQRLLTLVMSQILDQGVASIIADVIYECSLYENDLSSEIAIESAKNNKRKIENTAKSGENNCETTENTENTDVNTTSEEVKSEPRGNSDSS</sequence>
<dbReference type="InterPro" id="IPR021906">
    <property type="entry name" value="BAF250/Osa"/>
</dbReference>
<evidence type="ECO:0000256" key="1">
    <source>
        <dbReference type="ARBA" id="ARBA00004123"/>
    </source>
</evidence>
<dbReference type="STRING" id="1965070.A0A3S3PC37"/>
<dbReference type="GO" id="GO:0035060">
    <property type="term" value="C:brahma complex"/>
    <property type="evidence" value="ECO:0007669"/>
    <property type="project" value="InterPro"/>
</dbReference>
<reference evidence="7" key="2">
    <citation type="submission" date="2018-11" db="EMBL/GenBank/DDBJ databases">
        <title>Trombidioid mite genomics.</title>
        <authorList>
            <person name="Dong X."/>
        </authorList>
    </citation>
    <scope>NUCLEOTIDE SEQUENCE</scope>
    <source>
        <strain evidence="7">UoL-WK</strain>
    </source>
</reference>
<dbReference type="Pfam" id="PF12031">
    <property type="entry name" value="BAF250_C"/>
    <property type="match status" value="1"/>
</dbReference>
<feature type="compositionally biased region" description="Low complexity" evidence="5">
    <location>
        <begin position="224"/>
        <end position="242"/>
    </location>
</feature>
<feature type="compositionally biased region" description="Low complexity" evidence="5">
    <location>
        <begin position="466"/>
        <end position="485"/>
    </location>
</feature>
<feature type="compositionally biased region" description="Polar residues" evidence="5">
    <location>
        <begin position="885"/>
        <end position="900"/>
    </location>
</feature>
<dbReference type="SMART" id="SM01014">
    <property type="entry name" value="ARID"/>
    <property type="match status" value="1"/>
</dbReference>
<feature type="compositionally biased region" description="Basic and acidic residues" evidence="5">
    <location>
        <begin position="930"/>
        <end position="941"/>
    </location>
</feature>
<feature type="compositionally biased region" description="Polar residues" evidence="5">
    <location>
        <begin position="431"/>
        <end position="448"/>
    </location>
</feature>
<feature type="compositionally biased region" description="Polar residues" evidence="5">
    <location>
        <begin position="858"/>
        <end position="873"/>
    </location>
</feature>
<feature type="compositionally biased region" description="Low complexity" evidence="5">
    <location>
        <begin position="1234"/>
        <end position="1260"/>
    </location>
</feature>
<feature type="compositionally biased region" description="Low complexity" evidence="5">
    <location>
        <begin position="416"/>
        <end position="430"/>
    </location>
</feature>
<feature type="compositionally biased region" description="Low complexity" evidence="5">
    <location>
        <begin position="1365"/>
        <end position="1384"/>
    </location>
</feature>
<name>A0A3S3PC37_9ACAR</name>
<feature type="compositionally biased region" description="Low complexity" evidence="5">
    <location>
        <begin position="2099"/>
        <end position="2117"/>
    </location>
</feature>
<dbReference type="InterPro" id="IPR033388">
    <property type="entry name" value="BAF250_C"/>
</dbReference>
<dbReference type="InterPro" id="IPR036431">
    <property type="entry name" value="ARID_dom_sf"/>
</dbReference>
<dbReference type="GO" id="GO:0045893">
    <property type="term" value="P:positive regulation of DNA-templated transcription"/>
    <property type="evidence" value="ECO:0007669"/>
    <property type="project" value="TreeGrafter"/>
</dbReference>
<feature type="domain" description="ARID" evidence="6">
    <location>
        <begin position="563"/>
        <end position="654"/>
    </location>
</feature>
<dbReference type="Proteomes" id="UP000285301">
    <property type="component" value="Unassembled WGS sequence"/>
</dbReference>
<reference evidence="7 10" key="1">
    <citation type="journal article" date="2018" name="Gigascience">
        <title>Genomes of trombidid mites reveal novel predicted allergens and laterally-transferred genes associated with secondary metabolism.</title>
        <authorList>
            <person name="Dong X."/>
            <person name="Chaisiri K."/>
            <person name="Xia D."/>
            <person name="Armstrong S.D."/>
            <person name="Fang Y."/>
            <person name="Donnelly M.J."/>
            <person name="Kadowaki T."/>
            <person name="McGarry J.W."/>
            <person name="Darby A.C."/>
            <person name="Makepeace B.L."/>
        </authorList>
    </citation>
    <scope>NUCLEOTIDE SEQUENCE [LARGE SCALE GENOMIC DNA]</scope>
    <source>
        <strain evidence="7">UoL-WK</strain>
    </source>
</reference>
<feature type="compositionally biased region" description="Polar residues" evidence="5">
    <location>
        <begin position="1093"/>
        <end position="1125"/>
    </location>
</feature>
<keyword evidence="3" id="KW-0156">Chromatin regulator</keyword>
<feature type="region of interest" description="Disordered" evidence="5">
    <location>
        <begin position="1336"/>
        <end position="1395"/>
    </location>
</feature>
<feature type="region of interest" description="Disordered" evidence="5">
    <location>
        <begin position="1"/>
        <end position="245"/>
    </location>
</feature>
<keyword evidence="2" id="KW-0597">Phosphoprotein</keyword>
<feature type="compositionally biased region" description="Low complexity" evidence="5">
    <location>
        <begin position="176"/>
        <end position="190"/>
    </location>
</feature>
<dbReference type="InterPro" id="IPR016024">
    <property type="entry name" value="ARM-type_fold"/>
</dbReference>
<dbReference type="SMART" id="SM00501">
    <property type="entry name" value="BRIGHT"/>
    <property type="match status" value="1"/>
</dbReference>
<evidence type="ECO:0000256" key="4">
    <source>
        <dbReference type="ARBA" id="ARBA00023242"/>
    </source>
</evidence>
<feature type="compositionally biased region" description="Polar residues" evidence="5">
    <location>
        <begin position="1161"/>
        <end position="1170"/>
    </location>
</feature>
<dbReference type="Gene3D" id="1.10.150.60">
    <property type="entry name" value="ARID DNA-binding domain"/>
    <property type="match status" value="1"/>
</dbReference>
<evidence type="ECO:0000259" key="6">
    <source>
        <dbReference type="PROSITE" id="PS51011"/>
    </source>
</evidence>
<dbReference type="InterPro" id="IPR001606">
    <property type="entry name" value="ARID_dom"/>
</dbReference>
<dbReference type="EMBL" id="NCKU01001049">
    <property type="protein sequence ID" value="RWS13252.1"/>
    <property type="molecule type" value="Genomic_DNA"/>
</dbReference>
<dbReference type="GO" id="GO:0005654">
    <property type="term" value="C:nucleoplasm"/>
    <property type="evidence" value="ECO:0007669"/>
    <property type="project" value="TreeGrafter"/>
</dbReference>
<feature type="compositionally biased region" description="Pro residues" evidence="5">
    <location>
        <begin position="403"/>
        <end position="415"/>
    </location>
</feature>
<feature type="compositionally biased region" description="Polar residues" evidence="5">
    <location>
        <begin position="1133"/>
        <end position="1149"/>
    </location>
</feature>
<dbReference type="GO" id="GO:0006357">
    <property type="term" value="P:regulation of transcription by RNA polymerase II"/>
    <property type="evidence" value="ECO:0007669"/>
    <property type="project" value="TreeGrafter"/>
</dbReference>
<comment type="caution">
    <text evidence="7">The sequence shown here is derived from an EMBL/GenBank/DDBJ whole genome shotgun (WGS) entry which is preliminary data.</text>
</comment>
<dbReference type="EMBL" id="NCKU01002481">
    <property type="protein sequence ID" value="RWS09496.1"/>
    <property type="molecule type" value="Genomic_DNA"/>
</dbReference>
<dbReference type="PANTHER" id="PTHR12656">
    <property type="entry name" value="BRG-1 ASSOCIATED FACTOR 250 BAF250"/>
    <property type="match status" value="1"/>
</dbReference>
<feature type="compositionally biased region" description="Polar residues" evidence="5">
    <location>
        <begin position="20"/>
        <end position="61"/>
    </location>
</feature>
<feature type="compositionally biased region" description="Polar residues" evidence="5">
    <location>
        <begin position="1050"/>
        <end position="1077"/>
    </location>
</feature>
<evidence type="ECO:0000313" key="7">
    <source>
        <dbReference type="EMBL" id="RWS09496.1"/>
    </source>
</evidence>
<feature type="compositionally biased region" description="Polar residues" evidence="5">
    <location>
        <begin position="759"/>
        <end position="792"/>
    </location>
</feature>
<evidence type="ECO:0000256" key="3">
    <source>
        <dbReference type="ARBA" id="ARBA00022853"/>
    </source>
</evidence>
<keyword evidence="10" id="KW-1185">Reference proteome</keyword>
<feature type="compositionally biased region" description="Polar residues" evidence="5">
    <location>
        <begin position="1220"/>
        <end position="1233"/>
    </location>
</feature>
<dbReference type="Gene3D" id="1.25.10.10">
    <property type="entry name" value="Leucine-rich Repeat Variant"/>
    <property type="match status" value="1"/>
</dbReference>